<gene>
    <name evidence="2" type="ORF">SVUK_LOCUS20514</name>
</gene>
<proteinExistence type="predicted"/>
<dbReference type="EMBL" id="UYYB01141386">
    <property type="protein sequence ID" value="VDM85516.1"/>
    <property type="molecule type" value="Genomic_DNA"/>
</dbReference>
<dbReference type="Pfam" id="PF05020">
    <property type="entry name" value="zf-NPL4"/>
    <property type="match status" value="1"/>
</dbReference>
<keyword evidence="3" id="KW-1185">Reference proteome</keyword>
<protein>
    <recommendedName>
        <fullName evidence="1">NPL4 zinc-binding putative domain-containing protein</fullName>
    </recommendedName>
</protein>
<organism evidence="2 3">
    <name type="scientific">Strongylus vulgaris</name>
    <name type="common">Blood worm</name>
    <dbReference type="NCBI Taxonomy" id="40348"/>
    <lineage>
        <taxon>Eukaryota</taxon>
        <taxon>Metazoa</taxon>
        <taxon>Ecdysozoa</taxon>
        <taxon>Nematoda</taxon>
        <taxon>Chromadorea</taxon>
        <taxon>Rhabditida</taxon>
        <taxon>Rhabditina</taxon>
        <taxon>Rhabditomorpha</taxon>
        <taxon>Strongyloidea</taxon>
        <taxon>Strongylidae</taxon>
        <taxon>Strongylus</taxon>
    </lineage>
</organism>
<evidence type="ECO:0000313" key="3">
    <source>
        <dbReference type="Proteomes" id="UP000270094"/>
    </source>
</evidence>
<dbReference type="OrthoDB" id="10309224at2759"/>
<evidence type="ECO:0000259" key="1">
    <source>
        <dbReference type="Pfam" id="PF05020"/>
    </source>
</evidence>
<reference evidence="2 3" key="1">
    <citation type="submission" date="2018-11" db="EMBL/GenBank/DDBJ databases">
        <authorList>
            <consortium name="Pathogen Informatics"/>
        </authorList>
    </citation>
    <scope>NUCLEOTIDE SEQUENCE [LARGE SCALE GENOMIC DNA]</scope>
</reference>
<sequence length="72" mass="8142">MVIEASDKEKLDEVDLILAAEDGQIKRSRDPKMCHHNARQKCAHCLPIDVSIFLYHPSRSSILVKAARLSSR</sequence>
<name>A0A3P7JQ72_STRVU</name>
<accession>A0A3P7JQ72</accession>
<dbReference type="InterPro" id="IPR007716">
    <property type="entry name" value="NPL4_Zn-bd_put"/>
</dbReference>
<feature type="domain" description="NPL4 zinc-binding putative" evidence="1">
    <location>
        <begin position="11"/>
        <end position="49"/>
    </location>
</feature>
<dbReference type="AlphaFoldDB" id="A0A3P7JQ72"/>
<evidence type="ECO:0000313" key="2">
    <source>
        <dbReference type="EMBL" id="VDM85516.1"/>
    </source>
</evidence>
<dbReference type="Proteomes" id="UP000270094">
    <property type="component" value="Unassembled WGS sequence"/>
</dbReference>